<dbReference type="Pfam" id="PF13649">
    <property type="entry name" value="Methyltransf_25"/>
    <property type="match status" value="1"/>
</dbReference>
<dbReference type="GO" id="GO:0008168">
    <property type="term" value="F:methyltransferase activity"/>
    <property type="evidence" value="ECO:0007669"/>
    <property type="project" value="TreeGrafter"/>
</dbReference>
<dbReference type="PANTHER" id="PTHR43591:SF24">
    <property type="entry name" value="2-METHOXY-6-POLYPRENYL-1,4-BENZOQUINOL METHYLASE, MITOCHONDRIAL"/>
    <property type="match status" value="1"/>
</dbReference>
<feature type="region of interest" description="Disordered" evidence="1">
    <location>
        <begin position="1"/>
        <end position="107"/>
    </location>
</feature>
<accession>A0A9P6DSD8</accession>
<feature type="domain" description="Methyltransferase" evidence="2">
    <location>
        <begin position="186"/>
        <end position="289"/>
    </location>
</feature>
<dbReference type="PANTHER" id="PTHR43591">
    <property type="entry name" value="METHYLTRANSFERASE"/>
    <property type="match status" value="1"/>
</dbReference>
<feature type="compositionally biased region" description="Polar residues" evidence="1">
    <location>
        <begin position="35"/>
        <end position="47"/>
    </location>
</feature>
<name>A0A9P6DSD8_9AGAM</name>
<feature type="compositionally biased region" description="Low complexity" evidence="1">
    <location>
        <begin position="80"/>
        <end position="94"/>
    </location>
</feature>
<evidence type="ECO:0000256" key="1">
    <source>
        <dbReference type="SAM" id="MobiDB-lite"/>
    </source>
</evidence>
<dbReference type="InterPro" id="IPR041698">
    <property type="entry name" value="Methyltransf_25"/>
</dbReference>
<evidence type="ECO:0000259" key="2">
    <source>
        <dbReference type="Pfam" id="PF13649"/>
    </source>
</evidence>
<dbReference type="OrthoDB" id="2013972at2759"/>
<dbReference type="AlphaFoldDB" id="A0A9P6DSD8"/>
<evidence type="ECO:0000313" key="4">
    <source>
        <dbReference type="Proteomes" id="UP000886523"/>
    </source>
</evidence>
<protein>
    <recommendedName>
        <fullName evidence="2">Methyltransferase domain-containing protein</fullName>
    </recommendedName>
</protein>
<dbReference type="InterPro" id="IPR029063">
    <property type="entry name" value="SAM-dependent_MTases_sf"/>
</dbReference>
<evidence type="ECO:0000313" key="3">
    <source>
        <dbReference type="EMBL" id="KAF9512047.1"/>
    </source>
</evidence>
<dbReference type="SUPFAM" id="SSF53335">
    <property type="entry name" value="S-adenosyl-L-methionine-dependent methyltransferases"/>
    <property type="match status" value="1"/>
</dbReference>
<gene>
    <name evidence="3" type="ORF">BS47DRAFT_1115948</name>
</gene>
<feature type="compositionally biased region" description="Low complexity" evidence="1">
    <location>
        <begin position="48"/>
        <end position="71"/>
    </location>
</feature>
<proteinExistence type="predicted"/>
<keyword evidence="4" id="KW-1185">Reference proteome</keyword>
<dbReference type="CDD" id="cd02440">
    <property type="entry name" value="AdoMet_MTases"/>
    <property type="match status" value="1"/>
</dbReference>
<reference evidence="3" key="1">
    <citation type="journal article" date="2020" name="Nat. Commun.">
        <title>Large-scale genome sequencing of mycorrhizal fungi provides insights into the early evolution of symbiotic traits.</title>
        <authorList>
            <person name="Miyauchi S."/>
            <person name="Kiss E."/>
            <person name="Kuo A."/>
            <person name="Drula E."/>
            <person name="Kohler A."/>
            <person name="Sanchez-Garcia M."/>
            <person name="Morin E."/>
            <person name="Andreopoulos B."/>
            <person name="Barry K.W."/>
            <person name="Bonito G."/>
            <person name="Buee M."/>
            <person name="Carver A."/>
            <person name="Chen C."/>
            <person name="Cichocki N."/>
            <person name="Clum A."/>
            <person name="Culley D."/>
            <person name="Crous P.W."/>
            <person name="Fauchery L."/>
            <person name="Girlanda M."/>
            <person name="Hayes R.D."/>
            <person name="Keri Z."/>
            <person name="LaButti K."/>
            <person name="Lipzen A."/>
            <person name="Lombard V."/>
            <person name="Magnuson J."/>
            <person name="Maillard F."/>
            <person name="Murat C."/>
            <person name="Nolan M."/>
            <person name="Ohm R.A."/>
            <person name="Pangilinan J."/>
            <person name="Pereira M.F."/>
            <person name="Perotto S."/>
            <person name="Peter M."/>
            <person name="Pfister S."/>
            <person name="Riley R."/>
            <person name="Sitrit Y."/>
            <person name="Stielow J.B."/>
            <person name="Szollosi G."/>
            <person name="Zifcakova L."/>
            <person name="Stursova M."/>
            <person name="Spatafora J.W."/>
            <person name="Tedersoo L."/>
            <person name="Vaario L.M."/>
            <person name="Yamada A."/>
            <person name="Yan M."/>
            <person name="Wang P."/>
            <person name="Xu J."/>
            <person name="Bruns T."/>
            <person name="Baldrian P."/>
            <person name="Vilgalys R."/>
            <person name="Dunand C."/>
            <person name="Henrissat B."/>
            <person name="Grigoriev I.V."/>
            <person name="Hibbett D."/>
            <person name="Nagy L.G."/>
            <person name="Martin F.M."/>
        </authorList>
    </citation>
    <scope>NUCLEOTIDE SEQUENCE</scope>
    <source>
        <strain evidence="3">UP504</strain>
    </source>
</reference>
<comment type="caution">
    <text evidence="3">The sequence shown here is derived from an EMBL/GenBank/DDBJ whole genome shotgun (WGS) entry which is preliminary data.</text>
</comment>
<dbReference type="Proteomes" id="UP000886523">
    <property type="component" value="Unassembled WGS sequence"/>
</dbReference>
<sequence length="367" mass="39901">MKNQNVVASDTLSPASTSTRPSKKKNRLSKLISPISGSASLGPSTSDSTPTLILESSSSSAATRSPSTPGTMSSLRPGARNSSRTPPRTRSTSTASQLLMTPPVPPIPMELHELAELTQEPVDDADSEPDAPLFFDRRSRANKSSVPYPLISSRALQDHDAHDNNALAAAVGSVSLIQFQVPPSRILDIGCGTGSWILNAALEWPAARIVGLDQDPIFPDLETLEQHDDNPSSSMYSKIQFVQADFLAGLPFQDCEFDFVHVKGIAAGIPEDKWPFLFSEIHRVLRPSGVLEMIEDNLHWPLPLNHSEIGKAYEDLLSSRFINITPLSLIPGAIIMYLTNLQVIDFEDGGDSRSPMENCRSSRGRFS</sequence>
<feature type="compositionally biased region" description="Polar residues" evidence="1">
    <location>
        <begin position="1"/>
        <end position="20"/>
    </location>
</feature>
<organism evidence="3 4">
    <name type="scientific">Hydnum rufescens UP504</name>
    <dbReference type="NCBI Taxonomy" id="1448309"/>
    <lineage>
        <taxon>Eukaryota</taxon>
        <taxon>Fungi</taxon>
        <taxon>Dikarya</taxon>
        <taxon>Basidiomycota</taxon>
        <taxon>Agaricomycotina</taxon>
        <taxon>Agaricomycetes</taxon>
        <taxon>Cantharellales</taxon>
        <taxon>Hydnaceae</taxon>
        <taxon>Hydnum</taxon>
    </lineage>
</organism>
<dbReference type="EMBL" id="MU128992">
    <property type="protein sequence ID" value="KAF9512047.1"/>
    <property type="molecule type" value="Genomic_DNA"/>
</dbReference>
<dbReference type="Gene3D" id="3.40.50.150">
    <property type="entry name" value="Vaccinia Virus protein VP39"/>
    <property type="match status" value="1"/>
</dbReference>